<comment type="caution">
    <text evidence="3">The sequence shown here is derived from an EMBL/GenBank/DDBJ whole genome shotgun (WGS) entry which is preliminary data.</text>
</comment>
<dbReference type="RefSeq" id="WP_190471104.1">
    <property type="nucleotide sequence ID" value="NZ_JACJPW010000086.1"/>
</dbReference>
<reference evidence="3" key="1">
    <citation type="journal article" date="2015" name="ISME J.">
        <title>Draft Genome Sequence of Streptomyces incarnatus NRRL8089, which Produces the Nucleoside Antibiotic Sinefungin.</title>
        <authorList>
            <person name="Oshima K."/>
            <person name="Hattori M."/>
            <person name="Shimizu H."/>
            <person name="Fukuda K."/>
            <person name="Nemoto M."/>
            <person name="Inagaki K."/>
            <person name="Tamura T."/>
        </authorList>
    </citation>
    <scope>NUCLEOTIDE SEQUENCE</scope>
    <source>
        <strain evidence="3">FACHB-1375</strain>
    </source>
</reference>
<organism evidence="3 4">
    <name type="scientific">Aerosakkonema funiforme FACHB-1375</name>
    <dbReference type="NCBI Taxonomy" id="2949571"/>
    <lineage>
        <taxon>Bacteria</taxon>
        <taxon>Bacillati</taxon>
        <taxon>Cyanobacteriota</taxon>
        <taxon>Cyanophyceae</taxon>
        <taxon>Oscillatoriophycideae</taxon>
        <taxon>Aerosakkonematales</taxon>
        <taxon>Aerosakkonemataceae</taxon>
        <taxon>Aerosakkonema</taxon>
    </lineage>
</organism>
<protein>
    <submittedName>
        <fullName evidence="3">Prepilin-type N-terminal cleavage/methylation domain-containing protein</fullName>
    </submittedName>
</protein>
<gene>
    <name evidence="3" type="ORF">H6G03_26285</name>
</gene>
<dbReference type="Proteomes" id="UP000641646">
    <property type="component" value="Unassembled WGS sequence"/>
</dbReference>
<evidence type="ECO:0000256" key="2">
    <source>
        <dbReference type="SAM" id="Phobius"/>
    </source>
</evidence>
<feature type="compositionally biased region" description="Polar residues" evidence="1">
    <location>
        <begin position="272"/>
        <end position="285"/>
    </location>
</feature>
<keyword evidence="2" id="KW-0812">Transmembrane</keyword>
<feature type="region of interest" description="Disordered" evidence="1">
    <location>
        <begin position="260"/>
        <end position="286"/>
    </location>
</feature>
<proteinExistence type="predicted"/>
<dbReference type="AlphaFoldDB" id="A0A926ZKZ3"/>
<evidence type="ECO:0000313" key="4">
    <source>
        <dbReference type="Proteomes" id="UP000641646"/>
    </source>
</evidence>
<dbReference type="InterPro" id="IPR012902">
    <property type="entry name" value="N_methyl_site"/>
</dbReference>
<name>A0A926ZKZ3_9CYAN</name>
<evidence type="ECO:0000256" key="1">
    <source>
        <dbReference type="SAM" id="MobiDB-lite"/>
    </source>
</evidence>
<reference evidence="3" key="2">
    <citation type="submission" date="2020-08" db="EMBL/GenBank/DDBJ databases">
        <authorList>
            <person name="Chen M."/>
            <person name="Teng W."/>
            <person name="Zhao L."/>
            <person name="Hu C."/>
            <person name="Zhou Y."/>
            <person name="Han B."/>
            <person name="Song L."/>
            <person name="Shu W."/>
        </authorList>
    </citation>
    <scope>NUCLEOTIDE SEQUENCE</scope>
    <source>
        <strain evidence="3">FACHB-1375</strain>
    </source>
</reference>
<feature type="transmembrane region" description="Helical" evidence="2">
    <location>
        <begin position="21"/>
        <end position="45"/>
    </location>
</feature>
<keyword evidence="2" id="KW-0472">Membrane</keyword>
<evidence type="ECO:0000313" key="3">
    <source>
        <dbReference type="EMBL" id="MBD2184536.1"/>
    </source>
</evidence>
<dbReference type="Pfam" id="PF07963">
    <property type="entry name" value="N_methyl"/>
    <property type="match status" value="1"/>
</dbReference>
<keyword evidence="4" id="KW-1185">Reference proteome</keyword>
<accession>A0A926ZKZ3</accession>
<keyword evidence="2" id="KW-1133">Transmembrane helix</keyword>
<dbReference type="EMBL" id="JACJPW010000086">
    <property type="protein sequence ID" value="MBD2184536.1"/>
    <property type="molecule type" value="Genomic_DNA"/>
</dbReference>
<sequence length="363" mass="40249">MSTKIIKSLLKRTLFKAKKGKKAGFTILELLVAIVISTFVILALIDMITDLLQSERREYGRSETQREMQMAMDFIVNDLREAAYVYTNEQINNARTIGGVGITSLRANLPFNTKYEPILVFWKPEQINDTSLNSLNCDNFGSANADPVNPKRQECDQLKIRRRAYSLVVYLQVRNSDDNPDNSNRWKGISRIMRYQLYKYPQNKPDSNLTKSDGYTDPTENSVSFASWPFDSSGVKISSGNINTSSTAVLVDFLDYPDRTSPGADPRDNLTVAPSQCPTETNSDGTPIYKAIPPQNNPNGFTNPSFMACVRSASNLSGDVSNQDIVLFLRGNPTGKGGIKVAPLLAIKTQAVARGVIDKKPAQ</sequence>